<keyword evidence="3" id="KW-0472">Membrane</keyword>
<dbReference type="PANTHER" id="PTHR43037">
    <property type="entry name" value="UNNAMED PRODUCT-RELATED"/>
    <property type="match status" value="1"/>
</dbReference>
<gene>
    <name evidence="4" type="ORF">FV139_05190</name>
</gene>
<dbReference type="PANTHER" id="PTHR43037:SF1">
    <property type="entry name" value="BLL1128 PROTEIN"/>
    <property type="match status" value="1"/>
</dbReference>
<evidence type="ECO:0000256" key="1">
    <source>
        <dbReference type="ARBA" id="ARBA00022729"/>
    </source>
</evidence>
<organism evidence="4 5">
    <name type="scientific">Parahaliea maris</name>
    <dbReference type="NCBI Taxonomy" id="2716870"/>
    <lineage>
        <taxon>Bacteria</taxon>
        <taxon>Pseudomonadati</taxon>
        <taxon>Pseudomonadota</taxon>
        <taxon>Gammaproteobacteria</taxon>
        <taxon>Cellvibrionales</taxon>
        <taxon>Halieaceae</taxon>
        <taxon>Parahaliea</taxon>
    </lineage>
</organism>
<protein>
    <submittedName>
        <fullName evidence="4">PHB depolymerase family esterase</fullName>
    </submittedName>
</protein>
<dbReference type="InterPro" id="IPR029058">
    <property type="entry name" value="AB_hydrolase_fold"/>
</dbReference>
<dbReference type="AlphaFoldDB" id="A0A5C9A5J0"/>
<dbReference type="GO" id="GO:0005576">
    <property type="term" value="C:extracellular region"/>
    <property type="evidence" value="ECO:0007669"/>
    <property type="project" value="InterPro"/>
</dbReference>
<evidence type="ECO:0000256" key="2">
    <source>
        <dbReference type="ARBA" id="ARBA00022801"/>
    </source>
</evidence>
<dbReference type="InterPro" id="IPR050955">
    <property type="entry name" value="Plant_Biomass_Hydrol_Est"/>
</dbReference>
<keyword evidence="5" id="KW-1185">Reference proteome</keyword>
<name>A0A5C9A5J0_9GAMM</name>
<proteinExistence type="predicted"/>
<evidence type="ECO:0000313" key="4">
    <source>
        <dbReference type="EMBL" id="TXS95294.1"/>
    </source>
</evidence>
<dbReference type="Proteomes" id="UP000321039">
    <property type="component" value="Unassembled WGS sequence"/>
</dbReference>
<dbReference type="Pfam" id="PF10503">
    <property type="entry name" value="Esterase_PHB"/>
    <property type="match status" value="1"/>
</dbReference>
<evidence type="ECO:0000313" key="5">
    <source>
        <dbReference type="Proteomes" id="UP000321039"/>
    </source>
</evidence>
<keyword evidence="3" id="KW-0812">Transmembrane</keyword>
<reference evidence="4 5" key="1">
    <citation type="submission" date="2019-08" db="EMBL/GenBank/DDBJ databases">
        <title>Parahaliea maris sp. nov., isolated from the surface seawater.</title>
        <authorList>
            <person name="Liu Y."/>
        </authorList>
    </citation>
    <scope>NUCLEOTIDE SEQUENCE [LARGE SCALE GENOMIC DNA]</scope>
    <source>
        <strain evidence="4 5">HSLHS9</strain>
    </source>
</reference>
<keyword evidence="3" id="KW-1133">Transmembrane helix</keyword>
<comment type="caution">
    <text evidence="4">The sequence shown here is derived from an EMBL/GenBank/DDBJ whole genome shotgun (WGS) entry which is preliminary data.</text>
</comment>
<dbReference type="Gene3D" id="3.40.50.1820">
    <property type="entry name" value="alpha/beta hydrolase"/>
    <property type="match status" value="1"/>
</dbReference>
<keyword evidence="2" id="KW-0378">Hydrolase</keyword>
<sequence>MGRTATIVQGVLKAHRLHPGNVHNAGMRRHSTINRFLLAIATPLLSLLSTGLYASQWQELSQFGANPGELDAWFSGNKASEKLLVVLHGCKQDGRQFSEASGLLAQAEAADMLVLVPQQRALNNLDGCFSWFNPADQKGGEAASIIAMINGLNPSGSRKTVFLVGLSAGGAMASNLADNYPQYFKAVAVVAGVPHGCANSLVSAISCMKSGPGEKWPDSQQTPSASWPDLVVVTGSDDDIVNPRNSKRLVGQWRERLGLDSLDALVDNGESYISQSWRGEQSRLEYWELTGFPHAWSVGGNARPSDPYIQPGPMDLSRRLIDLWTDS</sequence>
<feature type="transmembrane region" description="Helical" evidence="3">
    <location>
        <begin position="36"/>
        <end position="54"/>
    </location>
</feature>
<dbReference type="EMBL" id="VRZA01000002">
    <property type="protein sequence ID" value="TXS95294.1"/>
    <property type="molecule type" value="Genomic_DNA"/>
</dbReference>
<dbReference type="NCBIfam" id="TIGR01840">
    <property type="entry name" value="esterase_phb"/>
    <property type="match status" value="1"/>
</dbReference>
<evidence type="ECO:0000256" key="3">
    <source>
        <dbReference type="SAM" id="Phobius"/>
    </source>
</evidence>
<keyword evidence="1" id="KW-0732">Signal</keyword>
<dbReference type="GO" id="GO:0016787">
    <property type="term" value="F:hydrolase activity"/>
    <property type="evidence" value="ECO:0007669"/>
    <property type="project" value="UniProtKB-KW"/>
</dbReference>
<dbReference type="InterPro" id="IPR010126">
    <property type="entry name" value="Esterase_phb"/>
</dbReference>
<dbReference type="SUPFAM" id="SSF53474">
    <property type="entry name" value="alpha/beta-Hydrolases"/>
    <property type="match status" value="2"/>
</dbReference>
<accession>A0A5C9A5J0</accession>